<name>A0A1D9P2W7_9FIRM</name>
<proteinExistence type="predicted"/>
<evidence type="ECO:0000313" key="1">
    <source>
        <dbReference type="EMBL" id="AOZ96910.1"/>
    </source>
</evidence>
<reference evidence="2" key="1">
    <citation type="submission" date="2016-10" db="EMBL/GenBank/DDBJ databases">
        <title>The complete genome sequence of the rumen bacterium Butyrivibrio hungatei MB2003.</title>
        <authorList>
            <person name="Palevich N."/>
            <person name="Kelly W.J."/>
            <person name="Leahy S.C."/>
            <person name="Altermann E."/>
            <person name="Rakonjac J."/>
            <person name="Attwood G.T."/>
        </authorList>
    </citation>
    <scope>NUCLEOTIDE SEQUENCE [LARGE SCALE GENOMIC DNA]</scope>
    <source>
        <strain evidence="2">MB2003</strain>
    </source>
</reference>
<protein>
    <submittedName>
        <fullName evidence="1">Uncharacterized protein</fullName>
    </submittedName>
</protein>
<dbReference type="EMBL" id="CP017831">
    <property type="protein sequence ID" value="AOZ96910.1"/>
    <property type="molecule type" value="Genomic_DNA"/>
</dbReference>
<keyword evidence="2" id="KW-1185">Reference proteome</keyword>
<dbReference type="Proteomes" id="UP000179284">
    <property type="component" value="Chromosome I"/>
</dbReference>
<sequence>MYAVINEKLYWYQRFRGKNIIIARNGQPVDDSFVSSGEGIFKKEVDTNSSDISDIYNVHFYVMYKDEAYPEQDTWAIGDGVSSDKPYRIEDGEVCISGFGAVSGNGWTTNGRDESSKTIRLSDCSKFWVEYKYTKKDGVMCSPEQVDKQEVSKEELVRKIVEHRV</sequence>
<dbReference type="OrthoDB" id="9920406at2"/>
<dbReference type="KEGG" id="bhu:bhn_I1877"/>
<dbReference type="AlphaFoldDB" id="A0A1D9P2W7"/>
<evidence type="ECO:0000313" key="2">
    <source>
        <dbReference type="Proteomes" id="UP000179284"/>
    </source>
</evidence>
<dbReference type="RefSeq" id="WP_071176565.1">
    <property type="nucleotide sequence ID" value="NZ_CP017831.1"/>
</dbReference>
<gene>
    <name evidence="1" type="ORF">bhn_I1877</name>
</gene>
<accession>A0A1D9P2W7</accession>
<organism evidence="1 2">
    <name type="scientific">Butyrivibrio hungatei</name>
    <dbReference type="NCBI Taxonomy" id="185008"/>
    <lineage>
        <taxon>Bacteria</taxon>
        <taxon>Bacillati</taxon>
        <taxon>Bacillota</taxon>
        <taxon>Clostridia</taxon>
        <taxon>Lachnospirales</taxon>
        <taxon>Lachnospiraceae</taxon>
        <taxon>Butyrivibrio</taxon>
    </lineage>
</organism>